<reference evidence="5" key="2">
    <citation type="submission" date="2025-09" db="UniProtKB">
        <authorList>
            <consortium name="Ensembl"/>
        </authorList>
    </citation>
    <scope>IDENTIFICATION</scope>
</reference>
<comment type="similarity">
    <text evidence="2">Belongs to the UPF0688 family.</text>
</comment>
<dbReference type="AlphaFoldDB" id="A0A3Q0SIB3"/>
<keyword evidence="6" id="KW-1185">Reference proteome</keyword>
<evidence type="ECO:0000256" key="3">
    <source>
        <dbReference type="ARBA" id="ARBA00023242"/>
    </source>
</evidence>
<name>A0A3Q0SIB3_AMPCI</name>
<comment type="subcellular location">
    <subcellularLocation>
        <location evidence="1">Nucleus</location>
    </subcellularLocation>
</comment>
<proteinExistence type="inferred from homology"/>
<feature type="region of interest" description="Disordered" evidence="4">
    <location>
        <begin position="1"/>
        <end position="51"/>
    </location>
</feature>
<dbReference type="PANTHER" id="PTHR28491">
    <property type="entry name" value="UPF0688 PROTEIN C1ORF174"/>
    <property type="match status" value="1"/>
</dbReference>
<evidence type="ECO:0000256" key="1">
    <source>
        <dbReference type="ARBA" id="ARBA00004123"/>
    </source>
</evidence>
<sequence>MPGEVDNLKPRKRKSNTESRSSRKAAAARRRCVKSPKTQSSAESSSVVGNTKAAGPLERLSCIICECHQSAGRRRCSASPEHEGQEGKENALMIGQDLDSCIMNSIWDKPEPEHMDYEETGKIMFPDDDSNQILPVEQFFGNLDAVQDFPERSSASSSRAQRKNRRRHYYAREDSDEEEFSTVRRDDGVGT</sequence>
<dbReference type="OMA" id="ISCECHQ"/>
<dbReference type="PANTHER" id="PTHR28491:SF1">
    <property type="entry name" value="UPF0688 PROTEIN C1ORF174"/>
    <property type="match status" value="1"/>
</dbReference>
<dbReference type="Pfam" id="PF15772">
    <property type="entry name" value="UPF0688"/>
    <property type="match status" value="1"/>
</dbReference>
<accession>A0A3Q0SIB3</accession>
<feature type="compositionally biased region" description="Basic residues" evidence="4">
    <location>
        <begin position="22"/>
        <end position="34"/>
    </location>
</feature>
<organism evidence="5 6">
    <name type="scientific">Amphilophus citrinellus</name>
    <name type="common">Midas cichlid</name>
    <name type="synonym">Cichlasoma citrinellum</name>
    <dbReference type="NCBI Taxonomy" id="61819"/>
    <lineage>
        <taxon>Eukaryota</taxon>
        <taxon>Metazoa</taxon>
        <taxon>Chordata</taxon>
        <taxon>Craniata</taxon>
        <taxon>Vertebrata</taxon>
        <taxon>Euteleostomi</taxon>
        <taxon>Actinopterygii</taxon>
        <taxon>Neopterygii</taxon>
        <taxon>Teleostei</taxon>
        <taxon>Neoteleostei</taxon>
        <taxon>Acanthomorphata</taxon>
        <taxon>Ovalentaria</taxon>
        <taxon>Cichlomorphae</taxon>
        <taxon>Cichliformes</taxon>
        <taxon>Cichlidae</taxon>
        <taxon>New World cichlids</taxon>
        <taxon>Cichlasomatinae</taxon>
        <taxon>Heroini</taxon>
        <taxon>Amphilophus</taxon>
    </lineage>
</organism>
<reference evidence="5" key="1">
    <citation type="submission" date="2025-08" db="UniProtKB">
        <authorList>
            <consortium name="Ensembl"/>
        </authorList>
    </citation>
    <scope>IDENTIFICATION</scope>
</reference>
<feature type="compositionally biased region" description="Polar residues" evidence="4">
    <location>
        <begin position="36"/>
        <end position="49"/>
    </location>
</feature>
<dbReference type="InterPro" id="IPR031530">
    <property type="entry name" value="UPF0688"/>
</dbReference>
<evidence type="ECO:0000313" key="6">
    <source>
        <dbReference type="Proteomes" id="UP000261340"/>
    </source>
</evidence>
<keyword evidence="3" id="KW-0539">Nucleus</keyword>
<evidence type="ECO:0000313" key="5">
    <source>
        <dbReference type="Ensembl" id="ENSACIP00000020115.1"/>
    </source>
</evidence>
<dbReference type="GO" id="GO:0005634">
    <property type="term" value="C:nucleus"/>
    <property type="evidence" value="ECO:0007669"/>
    <property type="project" value="UniProtKB-SubCell"/>
</dbReference>
<dbReference type="Ensembl" id="ENSACIT00000020649.1">
    <property type="protein sequence ID" value="ENSACIP00000020115.1"/>
    <property type="gene ID" value="ENSACIG00000015638.1"/>
</dbReference>
<protein>
    <submittedName>
        <fullName evidence="5">Si:ch211-147a11.3</fullName>
    </submittedName>
</protein>
<evidence type="ECO:0000256" key="4">
    <source>
        <dbReference type="SAM" id="MobiDB-lite"/>
    </source>
</evidence>
<evidence type="ECO:0000256" key="2">
    <source>
        <dbReference type="ARBA" id="ARBA00006634"/>
    </source>
</evidence>
<dbReference type="GeneTree" id="ENSGT00390000016496"/>
<feature type="region of interest" description="Disordered" evidence="4">
    <location>
        <begin position="147"/>
        <end position="191"/>
    </location>
</feature>
<feature type="compositionally biased region" description="Basic and acidic residues" evidence="4">
    <location>
        <begin position="181"/>
        <end position="191"/>
    </location>
</feature>
<dbReference type="Proteomes" id="UP000261340">
    <property type="component" value="Unplaced"/>
</dbReference>
<dbReference type="STRING" id="61819.ENSACIP00000020115"/>
<feature type="compositionally biased region" description="Basic residues" evidence="4">
    <location>
        <begin position="160"/>
        <end position="169"/>
    </location>
</feature>